<evidence type="ECO:0000259" key="1">
    <source>
        <dbReference type="SMART" id="SM00822"/>
    </source>
</evidence>
<dbReference type="PANTHER" id="PTHR45274:SF2">
    <property type="entry name" value="NAD(P)-BINDING ROSSMANN-FOLD SUPERFAMILY PROTEIN"/>
    <property type="match status" value="1"/>
</dbReference>
<dbReference type="SMART" id="SM00822">
    <property type="entry name" value="PKS_KR"/>
    <property type="match status" value="1"/>
</dbReference>
<evidence type="ECO:0000313" key="2">
    <source>
        <dbReference type="EMBL" id="PWA61571.1"/>
    </source>
</evidence>
<dbReference type="EMBL" id="PKPP01005074">
    <property type="protein sequence ID" value="PWA61571.1"/>
    <property type="molecule type" value="Genomic_DNA"/>
</dbReference>
<dbReference type="SUPFAM" id="SSF51735">
    <property type="entry name" value="NAD(P)-binding Rossmann-fold domains"/>
    <property type="match status" value="1"/>
</dbReference>
<name>A0A2U1MJY3_ARTAN</name>
<dbReference type="AlphaFoldDB" id="A0A2U1MJY3"/>
<dbReference type="OrthoDB" id="1933717at2759"/>
<dbReference type="PRINTS" id="PR00081">
    <property type="entry name" value="GDHRDH"/>
</dbReference>
<dbReference type="InterPro" id="IPR020904">
    <property type="entry name" value="Sc_DH/Rdtase_CS"/>
</dbReference>
<comment type="caution">
    <text evidence="2">The sequence shown here is derived from an EMBL/GenBank/DDBJ whole genome shotgun (WGS) entry which is preliminary data.</text>
</comment>
<organism evidence="2 3">
    <name type="scientific">Artemisia annua</name>
    <name type="common">Sweet wormwood</name>
    <dbReference type="NCBI Taxonomy" id="35608"/>
    <lineage>
        <taxon>Eukaryota</taxon>
        <taxon>Viridiplantae</taxon>
        <taxon>Streptophyta</taxon>
        <taxon>Embryophyta</taxon>
        <taxon>Tracheophyta</taxon>
        <taxon>Spermatophyta</taxon>
        <taxon>Magnoliopsida</taxon>
        <taxon>eudicotyledons</taxon>
        <taxon>Gunneridae</taxon>
        <taxon>Pentapetalae</taxon>
        <taxon>asterids</taxon>
        <taxon>campanulids</taxon>
        <taxon>Asterales</taxon>
        <taxon>Asteraceae</taxon>
        <taxon>Asteroideae</taxon>
        <taxon>Anthemideae</taxon>
        <taxon>Artemisiinae</taxon>
        <taxon>Artemisia</taxon>
    </lineage>
</organism>
<dbReference type="PANTHER" id="PTHR45274">
    <property type="entry name" value="NAD(P)-BINDING ROSSMANN-FOLD SUPERFAMILY PROTEIN"/>
    <property type="match status" value="1"/>
</dbReference>
<protein>
    <submittedName>
        <fullName evidence="2">NAD(P)-binding Rossmann-fold superfamily protein</fullName>
    </submittedName>
</protein>
<dbReference type="InterPro" id="IPR057326">
    <property type="entry name" value="KR_dom"/>
</dbReference>
<feature type="domain" description="Ketoreductase" evidence="1">
    <location>
        <begin position="83"/>
        <end position="283"/>
    </location>
</feature>
<dbReference type="InterPro" id="IPR036291">
    <property type="entry name" value="NAD(P)-bd_dom_sf"/>
</dbReference>
<dbReference type="Gene3D" id="3.40.50.720">
    <property type="entry name" value="NAD(P)-binding Rossmann-like Domain"/>
    <property type="match status" value="1"/>
</dbReference>
<dbReference type="PROSITE" id="PS00061">
    <property type="entry name" value="ADH_SHORT"/>
    <property type="match status" value="1"/>
</dbReference>
<dbReference type="InterPro" id="IPR002347">
    <property type="entry name" value="SDR_fam"/>
</dbReference>
<keyword evidence="3" id="KW-1185">Reference proteome</keyword>
<dbReference type="Proteomes" id="UP000245207">
    <property type="component" value="Unassembled WGS sequence"/>
</dbReference>
<gene>
    <name evidence="2" type="ORF">CTI12_AA371920</name>
</gene>
<reference evidence="2 3" key="1">
    <citation type="journal article" date="2018" name="Mol. Plant">
        <title>The genome of Artemisia annua provides insight into the evolution of Asteraceae family and artemisinin biosynthesis.</title>
        <authorList>
            <person name="Shen Q."/>
            <person name="Zhang L."/>
            <person name="Liao Z."/>
            <person name="Wang S."/>
            <person name="Yan T."/>
            <person name="Shi P."/>
            <person name="Liu M."/>
            <person name="Fu X."/>
            <person name="Pan Q."/>
            <person name="Wang Y."/>
            <person name="Lv Z."/>
            <person name="Lu X."/>
            <person name="Zhang F."/>
            <person name="Jiang W."/>
            <person name="Ma Y."/>
            <person name="Chen M."/>
            <person name="Hao X."/>
            <person name="Li L."/>
            <person name="Tang Y."/>
            <person name="Lv G."/>
            <person name="Zhou Y."/>
            <person name="Sun X."/>
            <person name="Brodelius P.E."/>
            <person name="Rose J.K.C."/>
            <person name="Tang K."/>
        </authorList>
    </citation>
    <scope>NUCLEOTIDE SEQUENCE [LARGE SCALE GENOMIC DNA]</scope>
    <source>
        <strain evidence="3">cv. Huhao1</strain>
        <tissue evidence="2">Leaf</tissue>
    </source>
</reference>
<dbReference type="GO" id="GO:0016020">
    <property type="term" value="C:membrane"/>
    <property type="evidence" value="ECO:0007669"/>
    <property type="project" value="TreeGrafter"/>
</dbReference>
<evidence type="ECO:0000313" key="3">
    <source>
        <dbReference type="Proteomes" id="UP000245207"/>
    </source>
</evidence>
<dbReference type="STRING" id="35608.A0A2U1MJY3"/>
<dbReference type="Pfam" id="PF00106">
    <property type="entry name" value="adh_short"/>
    <property type="match status" value="1"/>
</dbReference>
<sequence>MAPHEQGLIVFSAKHTKVICNNVPSANLLCLQRIPSMMIPALDSNGNLCRSHTKKLGEDFLQGNFGDIASIVLTSRKWVEGNAVVWITGASRGIGEVLAKQLATLGAKIIISARNESELERVKKQIVGLKRVSDLNLGKHGPEGIEILPLDLSSGEDAIKEVVEKAVTLFGGAGVDYMIHNAAFERPKSTVLDVPEASLKATLDVNVMGPISLTRLLLPHMLKRGRGHFVVMSSAAGKVPAPGQAVYSASKFALNGYFHSLRSELYQKGIMVTVVCPGPIDTSNAPDTSTSGQKGVKEKRVSSERCAELTLVAASHGLKEAWISYQPVLAVMYLTQYMPSVGFWLMDKVGGKRVEAAAQKGNTYSINLLFGRKKE</sequence>
<proteinExistence type="predicted"/>
<accession>A0A2U1MJY3</accession>